<dbReference type="InterPro" id="IPR036291">
    <property type="entry name" value="NAD(P)-bd_dom_sf"/>
</dbReference>
<gene>
    <name evidence="4" type="ORF">EMPS_03293</name>
</gene>
<reference evidence="4" key="1">
    <citation type="submission" date="2021-11" db="EMBL/GenBank/DDBJ databases">
        <authorList>
            <person name="Herlambang A."/>
            <person name="Guo Y."/>
            <person name="Takashima Y."/>
            <person name="Nishizawa T."/>
        </authorList>
    </citation>
    <scope>NUCLEOTIDE SEQUENCE</scope>
    <source>
        <strain evidence="4">E1425</strain>
    </source>
</reference>
<dbReference type="SUPFAM" id="SSF51735">
    <property type="entry name" value="NAD(P)-binding Rossmann-fold domains"/>
    <property type="match status" value="1"/>
</dbReference>
<evidence type="ECO:0000259" key="3">
    <source>
        <dbReference type="Pfam" id="PF03446"/>
    </source>
</evidence>
<protein>
    <recommendedName>
        <fullName evidence="3">6-phosphogluconate dehydrogenase NADP-binding domain-containing protein</fullName>
    </recommendedName>
</protein>
<feature type="compositionally biased region" description="Basic and acidic residues" evidence="2">
    <location>
        <begin position="368"/>
        <end position="380"/>
    </location>
</feature>
<organism evidence="4 5">
    <name type="scientific">Entomortierella parvispora</name>
    <dbReference type="NCBI Taxonomy" id="205924"/>
    <lineage>
        <taxon>Eukaryota</taxon>
        <taxon>Fungi</taxon>
        <taxon>Fungi incertae sedis</taxon>
        <taxon>Mucoromycota</taxon>
        <taxon>Mortierellomycotina</taxon>
        <taxon>Mortierellomycetes</taxon>
        <taxon>Mortierellales</taxon>
        <taxon>Mortierellaceae</taxon>
        <taxon>Entomortierella</taxon>
    </lineage>
</organism>
<comment type="caution">
    <text evidence="4">The sequence shown here is derived from an EMBL/GenBank/DDBJ whole genome shotgun (WGS) entry which is preliminary data.</text>
</comment>
<feature type="region of interest" description="Disordered" evidence="2">
    <location>
        <begin position="346"/>
        <end position="405"/>
    </location>
</feature>
<comment type="similarity">
    <text evidence="1">Belongs to the HIBADH-related family. NP60 subfamily.</text>
</comment>
<dbReference type="InterPro" id="IPR013328">
    <property type="entry name" value="6PGD_dom2"/>
</dbReference>
<dbReference type="PANTHER" id="PTHR43580">
    <property type="entry name" value="OXIDOREDUCTASE GLYR1-RELATED"/>
    <property type="match status" value="1"/>
</dbReference>
<name>A0A9P3LUD9_9FUNG</name>
<accession>A0A9P3LUD9</accession>
<feature type="compositionally biased region" description="Low complexity" evidence="2">
    <location>
        <begin position="247"/>
        <end position="261"/>
    </location>
</feature>
<feature type="domain" description="6-phosphogluconate dehydrogenase NADP-binding" evidence="3">
    <location>
        <begin position="12"/>
        <end position="177"/>
    </location>
</feature>
<evidence type="ECO:0000256" key="2">
    <source>
        <dbReference type="SAM" id="MobiDB-lite"/>
    </source>
</evidence>
<dbReference type="Gene3D" id="3.40.50.720">
    <property type="entry name" value="NAD(P)-binding Rossmann-like Domain"/>
    <property type="match status" value="1"/>
</dbReference>
<evidence type="ECO:0000313" key="5">
    <source>
        <dbReference type="Proteomes" id="UP000827284"/>
    </source>
</evidence>
<evidence type="ECO:0000313" key="4">
    <source>
        <dbReference type="EMBL" id="GJJ70943.1"/>
    </source>
</evidence>
<dbReference type="Pfam" id="PF03446">
    <property type="entry name" value="NAD_binding_2"/>
    <property type="match status" value="1"/>
</dbReference>
<feature type="compositionally biased region" description="Low complexity" evidence="2">
    <location>
        <begin position="381"/>
        <end position="390"/>
    </location>
</feature>
<dbReference type="EMBL" id="BQFW01000004">
    <property type="protein sequence ID" value="GJJ70943.1"/>
    <property type="molecule type" value="Genomic_DNA"/>
</dbReference>
<dbReference type="AlphaFoldDB" id="A0A9P3LUD9"/>
<dbReference type="InterPro" id="IPR051265">
    <property type="entry name" value="HIBADH-related_NP60_sf"/>
</dbReference>
<dbReference type="Proteomes" id="UP000827284">
    <property type="component" value="Unassembled WGS sequence"/>
</dbReference>
<dbReference type="InterPro" id="IPR006115">
    <property type="entry name" value="6PGDH_NADP-bd"/>
</dbReference>
<dbReference type="PANTHER" id="PTHR43580:SF8">
    <property type="entry name" value="6-PHOSPHOGLUCONATE DEHYDROGENASE NADP-BINDING DOMAIN-CONTAINING PROTEIN-RELATED"/>
    <property type="match status" value="1"/>
</dbReference>
<proteinExistence type="inferred from homology"/>
<feature type="compositionally biased region" description="Low complexity" evidence="2">
    <location>
        <begin position="348"/>
        <end position="363"/>
    </location>
</feature>
<evidence type="ECO:0000256" key="1">
    <source>
        <dbReference type="ARBA" id="ARBA00007598"/>
    </source>
</evidence>
<dbReference type="InterPro" id="IPR008927">
    <property type="entry name" value="6-PGluconate_DH-like_C_sf"/>
</dbReference>
<dbReference type="GO" id="GO:0050661">
    <property type="term" value="F:NADP binding"/>
    <property type="evidence" value="ECO:0007669"/>
    <property type="project" value="InterPro"/>
</dbReference>
<dbReference type="Gene3D" id="1.10.1040.10">
    <property type="entry name" value="N-(1-d-carboxylethyl)-l-norvaline Dehydrogenase, domain 2"/>
    <property type="match status" value="1"/>
</dbReference>
<sequence>MNHLLHLKQQDRIGWIGLGEMGYSMAKNLNSYLASRSLTLTVWNRSPAKSQKMHAHGARVAKSLEDLVAQSNIIFTSLANDAAVQEIYERLIDLAGQVEHSIIFVETSTIYPALATELHDRLTTGLPEKHHVYLQCPIFGRPSVAKAAKLVWVTSGDEKAIKKMCLYFTTMSKSIIHLKTPDVAKACSFKLVGNFFVVGSMELLAEGLNLAEKADIDQDSVLKFIEAFFPTPSWIEYSKKMVESSKESNNSQPSSSNSSTNGITHKSGSLFRSKKDSSAKKKLAGALSKEGGFSVDLGLKDVGHMRRLAQETGAALPTADLAYEHLLAVQEQGKGDQDWSNMISSLKVSPSTAPSPVSSSASSLKSRYSLDEKRPGDDHVSLSSSSSSSSDLTSQPPAYEVESTK</sequence>
<dbReference type="SUPFAM" id="SSF48179">
    <property type="entry name" value="6-phosphogluconate dehydrogenase C-terminal domain-like"/>
    <property type="match status" value="2"/>
</dbReference>
<feature type="region of interest" description="Disordered" evidence="2">
    <location>
        <begin position="245"/>
        <end position="276"/>
    </location>
</feature>
<keyword evidence="5" id="KW-1185">Reference proteome</keyword>
<dbReference type="OrthoDB" id="435038at2759"/>
<reference evidence="4" key="2">
    <citation type="journal article" date="2022" name="Microbiol. Resour. Announc.">
        <title>Whole-Genome Sequence of Entomortierella parvispora E1425, a Mucoromycotan Fungus Associated with Burkholderiaceae-Related Endosymbiotic Bacteria.</title>
        <authorList>
            <person name="Herlambang A."/>
            <person name="Guo Y."/>
            <person name="Takashima Y."/>
            <person name="Narisawa K."/>
            <person name="Ohta H."/>
            <person name="Nishizawa T."/>
        </authorList>
    </citation>
    <scope>NUCLEOTIDE SEQUENCE</scope>
    <source>
        <strain evidence="4">E1425</strain>
    </source>
</reference>